<proteinExistence type="predicted"/>
<dbReference type="InterPro" id="IPR006578">
    <property type="entry name" value="MADF-dom"/>
</dbReference>
<comment type="caution">
    <text evidence="4">The sequence shown here is derived from an EMBL/GenBank/DDBJ whole genome shotgun (WGS) entry which is preliminary data.</text>
</comment>
<dbReference type="SMART" id="SM00595">
    <property type="entry name" value="MADF"/>
    <property type="match status" value="1"/>
</dbReference>
<keyword evidence="1" id="KW-0539">Nucleus</keyword>
<evidence type="ECO:0000313" key="4">
    <source>
        <dbReference type="EMBL" id="KAK4291209.1"/>
    </source>
</evidence>
<dbReference type="AlphaFoldDB" id="A0AAE1NLC5"/>
<dbReference type="EMBL" id="JAWZYT010005219">
    <property type="protein sequence ID" value="KAK4291209.1"/>
    <property type="molecule type" value="Genomic_DNA"/>
</dbReference>
<evidence type="ECO:0000259" key="3">
    <source>
        <dbReference type="PROSITE" id="PS51031"/>
    </source>
</evidence>
<dbReference type="GO" id="GO:0006357">
    <property type="term" value="P:regulation of transcription by RNA polymerase II"/>
    <property type="evidence" value="ECO:0007669"/>
    <property type="project" value="TreeGrafter"/>
</dbReference>
<accession>A0AAE1NLC5</accession>
<dbReference type="Pfam" id="PF10545">
    <property type="entry name" value="MADF_DNA_bdg"/>
    <property type="match status" value="1"/>
</dbReference>
<evidence type="ECO:0000259" key="2">
    <source>
        <dbReference type="PROSITE" id="PS51029"/>
    </source>
</evidence>
<dbReference type="InterPro" id="IPR004210">
    <property type="entry name" value="BESS_motif"/>
</dbReference>
<dbReference type="Pfam" id="PF02944">
    <property type="entry name" value="BESS"/>
    <property type="match status" value="1"/>
</dbReference>
<feature type="domain" description="MADF" evidence="2">
    <location>
        <begin position="8"/>
        <end position="97"/>
    </location>
</feature>
<dbReference type="PROSITE" id="PS51029">
    <property type="entry name" value="MADF"/>
    <property type="match status" value="1"/>
</dbReference>
<comment type="subcellular location">
    <subcellularLocation>
        <location evidence="1">Nucleus</location>
    </subcellularLocation>
</comment>
<dbReference type="Proteomes" id="UP001292094">
    <property type="component" value="Unassembled WGS sequence"/>
</dbReference>
<sequence>MSTLDNEKLIHEVSRSSCIWNPSHTQHNDRIFIAQQWERIGDQLNVSGENAKKRFKNLRDQFRLELKKVPTGRAGDPDLPLDQYRKLQNEFLVIEKQRLEIEERRSREEKDSDRMFLLSLLDSVKTLQPRRAHVFRIKVQQLLYEAQYSEDFDLTTTTIKTEKQQQQ</sequence>
<gene>
    <name evidence="4" type="ORF">Pmani_035943</name>
</gene>
<protein>
    <recommendedName>
        <fullName evidence="6">Transcription factor Adf-1</fullName>
    </recommendedName>
</protein>
<evidence type="ECO:0008006" key="6">
    <source>
        <dbReference type="Google" id="ProtNLM"/>
    </source>
</evidence>
<dbReference type="InterPro" id="IPR039353">
    <property type="entry name" value="TF_Adf1"/>
</dbReference>
<feature type="domain" description="BESS" evidence="3">
    <location>
        <begin position="110"/>
        <end position="149"/>
    </location>
</feature>
<evidence type="ECO:0000313" key="5">
    <source>
        <dbReference type="Proteomes" id="UP001292094"/>
    </source>
</evidence>
<dbReference type="PANTHER" id="PTHR12243">
    <property type="entry name" value="MADF DOMAIN TRANSCRIPTION FACTOR"/>
    <property type="match status" value="1"/>
</dbReference>
<reference evidence="4" key="1">
    <citation type="submission" date="2023-11" db="EMBL/GenBank/DDBJ databases">
        <title>Genome assemblies of two species of porcelain crab, Petrolisthes cinctipes and Petrolisthes manimaculis (Anomura: Porcellanidae).</title>
        <authorList>
            <person name="Angst P."/>
        </authorList>
    </citation>
    <scope>NUCLEOTIDE SEQUENCE</scope>
    <source>
        <strain evidence="4">PB745_02</strain>
        <tissue evidence="4">Gill</tissue>
    </source>
</reference>
<dbReference type="PANTHER" id="PTHR12243:SF67">
    <property type="entry name" value="COREPRESSOR OF PANGOLIN, ISOFORM A-RELATED"/>
    <property type="match status" value="1"/>
</dbReference>
<name>A0AAE1NLC5_9EUCA</name>
<organism evidence="4 5">
    <name type="scientific">Petrolisthes manimaculis</name>
    <dbReference type="NCBI Taxonomy" id="1843537"/>
    <lineage>
        <taxon>Eukaryota</taxon>
        <taxon>Metazoa</taxon>
        <taxon>Ecdysozoa</taxon>
        <taxon>Arthropoda</taxon>
        <taxon>Crustacea</taxon>
        <taxon>Multicrustacea</taxon>
        <taxon>Malacostraca</taxon>
        <taxon>Eumalacostraca</taxon>
        <taxon>Eucarida</taxon>
        <taxon>Decapoda</taxon>
        <taxon>Pleocyemata</taxon>
        <taxon>Anomura</taxon>
        <taxon>Galatheoidea</taxon>
        <taxon>Porcellanidae</taxon>
        <taxon>Petrolisthes</taxon>
    </lineage>
</organism>
<dbReference type="GO" id="GO:0005667">
    <property type="term" value="C:transcription regulator complex"/>
    <property type="evidence" value="ECO:0007669"/>
    <property type="project" value="TreeGrafter"/>
</dbReference>
<dbReference type="GO" id="GO:0003677">
    <property type="term" value="F:DNA binding"/>
    <property type="evidence" value="ECO:0007669"/>
    <property type="project" value="InterPro"/>
</dbReference>
<dbReference type="GO" id="GO:0005634">
    <property type="term" value="C:nucleus"/>
    <property type="evidence" value="ECO:0007669"/>
    <property type="project" value="UniProtKB-SubCell"/>
</dbReference>
<dbReference type="PROSITE" id="PS51031">
    <property type="entry name" value="BESS"/>
    <property type="match status" value="1"/>
</dbReference>
<keyword evidence="5" id="KW-1185">Reference proteome</keyword>
<evidence type="ECO:0000256" key="1">
    <source>
        <dbReference type="PROSITE-ProRule" id="PRU00371"/>
    </source>
</evidence>